<dbReference type="AlphaFoldDB" id="A0A1J5SH70"/>
<evidence type="ECO:0000313" key="1">
    <source>
        <dbReference type="EMBL" id="OIR07267.1"/>
    </source>
</evidence>
<comment type="caution">
    <text evidence="1">The sequence shown here is derived from an EMBL/GenBank/DDBJ whole genome shotgun (WGS) entry which is preliminary data.</text>
</comment>
<protein>
    <submittedName>
        <fullName evidence="1">Uncharacterized protein</fullName>
    </submittedName>
</protein>
<dbReference type="EMBL" id="MLJW01000038">
    <property type="protein sequence ID" value="OIR07267.1"/>
    <property type="molecule type" value="Genomic_DNA"/>
</dbReference>
<sequence length="150" mass="16689">MPIILERIPSVADLLKDAARDRRTLPYARLRALFEISIPERDVYATLEAAGDTLANPRVAMYTSLLATGLLGLPQTAFYTAYRGYRYVEFMSIAPGVIDPGVLTVEQRYRMAESERGRVYRHADCLLGATTPHQPAFRFPDSPEQAAPAS</sequence>
<name>A0A1J5SH70_9ZZZZ</name>
<organism evidence="1">
    <name type="scientific">mine drainage metagenome</name>
    <dbReference type="NCBI Taxonomy" id="410659"/>
    <lineage>
        <taxon>unclassified sequences</taxon>
        <taxon>metagenomes</taxon>
        <taxon>ecological metagenomes</taxon>
    </lineage>
</organism>
<reference evidence="1" key="1">
    <citation type="submission" date="2016-10" db="EMBL/GenBank/DDBJ databases">
        <title>Sequence of Gallionella enrichment culture.</title>
        <authorList>
            <person name="Poehlein A."/>
            <person name="Muehling M."/>
            <person name="Daniel R."/>
        </authorList>
    </citation>
    <scope>NUCLEOTIDE SEQUENCE</scope>
</reference>
<gene>
    <name evidence="1" type="ORF">GALL_105230</name>
</gene>
<accession>A0A1J5SH70</accession>
<proteinExistence type="predicted"/>